<feature type="coiled-coil region" evidence="1">
    <location>
        <begin position="426"/>
        <end position="453"/>
    </location>
</feature>
<dbReference type="EMBL" id="QKUF01000004">
    <property type="protein sequence ID" value="PZW32633.1"/>
    <property type="molecule type" value="Genomic_DNA"/>
</dbReference>
<keyword evidence="3" id="KW-1185">Reference proteome</keyword>
<dbReference type="RefSeq" id="WP_137686283.1">
    <property type="nucleotide sequence ID" value="NZ_BIFX01000002.1"/>
</dbReference>
<comment type="caution">
    <text evidence="2">The sequence shown here is derived from an EMBL/GenBank/DDBJ whole genome shotgun (WGS) entry which is preliminary data.</text>
</comment>
<organism evidence="2 3">
    <name type="scientific">Thermosporothrix hazakensis</name>
    <dbReference type="NCBI Taxonomy" id="644383"/>
    <lineage>
        <taxon>Bacteria</taxon>
        <taxon>Bacillati</taxon>
        <taxon>Chloroflexota</taxon>
        <taxon>Ktedonobacteria</taxon>
        <taxon>Ktedonobacterales</taxon>
        <taxon>Thermosporotrichaceae</taxon>
        <taxon>Thermosporothrix</taxon>
    </lineage>
</organism>
<name>A0A326UJF5_THEHA</name>
<proteinExistence type="predicted"/>
<accession>A0A326UJF5</accession>
<evidence type="ECO:0000256" key="1">
    <source>
        <dbReference type="SAM" id="Coils"/>
    </source>
</evidence>
<dbReference type="AlphaFoldDB" id="A0A326UJF5"/>
<sequence length="617" mass="71652">MNVNWLDITFKEYTRLPDKVRARLAVQGFQAMLREHVFTEENWELVRCPAPDTMFWKGSFPNTTRKAFPDRLLQVRLVDNQEQLYGDSSIEEDLLLIFQLLHLDGQLQRGSKEYKGYVEFEGKNILFSLNMSYSDTKKHYDDIPFPMSMTPYSFLSLYAYLEEKFQAGYIPEMEQGTIRSDIQPALLDHAIALLLNAELGAAFRMNGIRLIEEVIRRQLQKHYSQYQTLMTNGYWKQSLKKYQHALWNLPTFAMRQGKELYSATRQELAAEIFHIAVPPLENFLYTNRLLVREEEKEQWRFTLHPLEKQILTLVKPYYVDGREKAAIEALVKTQGYRTEEFEEALVLMQIRGLISVSSDGNVLFPELETLPEQPAMQAERERFDRVHAAWKALLLQQTRDMDAWQDISFQPAAVQKSYTALGKQVQKVLLQEVDALQQEVQEARERCIHLMEEGPHNIPLPGGSFIQQNLEAFWEHLSQTMEQLKGWEQQLSDARFLRMIRAEGTTQSPDATIETLLFGLNSLRQWLTESVDTLLSYEERLAAVRLTTQEKELLATVNNLLYSAEGSMELGQLLQCLERHSISLQDIIQLYEKRRLSITVSLPASEEKGSYGTREAI</sequence>
<gene>
    <name evidence="2" type="ORF">EI42_01725</name>
</gene>
<protein>
    <submittedName>
        <fullName evidence="2">Uncharacterized protein</fullName>
    </submittedName>
</protein>
<keyword evidence="1" id="KW-0175">Coiled coil</keyword>
<reference evidence="2 3" key="1">
    <citation type="submission" date="2018-06" db="EMBL/GenBank/DDBJ databases">
        <title>Genomic Encyclopedia of Archaeal and Bacterial Type Strains, Phase II (KMG-II): from individual species to whole genera.</title>
        <authorList>
            <person name="Goeker M."/>
        </authorList>
    </citation>
    <scope>NUCLEOTIDE SEQUENCE [LARGE SCALE GENOMIC DNA]</scope>
    <source>
        <strain evidence="2 3">ATCC BAA-1881</strain>
    </source>
</reference>
<evidence type="ECO:0000313" key="2">
    <source>
        <dbReference type="EMBL" id="PZW32633.1"/>
    </source>
</evidence>
<evidence type="ECO:0000313" key="3">
    <source>
        <dbReference type="Proteomes" id="UP000248806"/>
    </source>
</evidence>
<dbReference type="Proteomes" id="UP000248806">
    <property type="component" value="Unassembled WGS sequence"/>
</dbReference>